<keyword evidence="3" id="KW-0520">NAD</keyword>
<feature type="binding site" evidence="4">
    <location>
        <position position="131"/>
    </location>
    <ligand>
        <name>Zn(2+)</name>
        <dbReference type="ChEBI" id="CHEBI:29105"/>
    </ligand>
</feature>
<dbReference type="InterPro" id="IPR026591">
    <property type="entry name" value="Sirtuin_cat_small_dom_sf"/>
</dbReference>
<dbReference type="PROSITE" id="PS50305">
    <property type="entry name" value="SIRTUIN"/>
    <property type="match status" value="1"/>
</dbReference>
<keyword evidence="4" id="KW-0479">Metal-binding</keyword>
<feature type="binding site" evidence="4">
    <location>
        <position position="146"/>
    </location>
    <ligand>
        <name>Zn(2+)</name>
        <dbReference type="ChEBI" id="CHEBI:29105"/>
    </ligand>
</feature>
<dbReference type="OrthoDB" id="9800582at2"/>
<evidence type="ECO:0000256" key="2">
    <source>
        <dbReference type="ARBA" id="ARBA00022679"/>
    </source>
</evidence>
<keyword evidence="4" id="KW-0862">Zinc</keyword>
<evidence type="ECO:0000259" key="5">
    <source>
        <dbReference type="PROSITE" id="PS50305"/>
    </source>
</evidence>
<dbReference type="Gene3D" id="3.40.50.1220">
    <property type="entry name" value="TPP-binding domain"/>
    <property type="match status" value="1"/>
</dbReference>
<keyword evidence="2" id="KW-0808">Transferase</keyword>
<feature type="domain" description="Deacetylase sirtuin-type" evidence="5">
    <location>
        <begin position="1"/>
        <end position="240"/>
    </location>
</feature>
<dbReference type="Proteomes" id="UP000216024">
    <property type="component" value="Unassembled WGS sequence"/>
</dbReference>
<name>A0A267ML52_9FIRM</name>
<dbReference type="InterPro" id="IPR050134">
    <property type="entry name" value="NAD-dep_sirtuin_deacylases"/>
</dbReference>
<feature type="active site" description="Proton acceptor" evidence="4">
    <location>
        <position position="120"/>
    </location>
</feature>
<comment type="caution">
    <text evidence="6">The sequence shown here is derived from an EMBL/GenBank/DDBJ whole genome shotgun (WGS) entry which is preliminary data.</text>
</comment>
<dbReference type="EMBL" id="NIBG01000003">
    <property type="protein sequence ID" value="PAB60266.1"/>
    <property type="molecule type" value="Genomic_DNA"/>
</dbReference>
<proteinExistence type="predicted"/>
<dbReference type="Pfam" id="PF02146">
    <property type="entry name" value="SIR2"/>
    <property type="match status" value="1"/>
</dbReference>
<dbReference type="AlphaFoldDB" id="A0A267ML52"/>
<reference evidence="6 7" key="1">
    <citation type="submission" date="2017-06" db="EMBL/GenBank/DDBJ databases">
        <title>Draft genome sequence of anaerobic fermentative bacterium Anaeromicrobium sediminis DY2726D isolated from West Pacific Ocean sediments.</title>
        <authorList>
            <person name="Zeng X."/>
        </authorList>
    </citation>
    <scope>NUCLEOTIDE SEQUENCE [LARGE SCALE GENOMIC DNA]</scope>
    <source>
        <strain evidence="6 7">DY2726D</strain>
    </source>
</reference>
<evidence type="ECO:0000256" key="3">
    <source>
        <dbReference type="ARBA" id="ARBA00023027"/>
    </source>
</evidence>
<evidence type="ECO:0000256" key="4">
    <source>
        <dbReference type="PROSITE-ProRule" id="PRU00236"/>
    </source>
</evidence>
<dbReference type="PANTHER" id="PTHR11085">
    <property type="entry name" value="NAD-DEPENDENT PROTEIN DEACYLASE SIRTUIN-5, MITOCHONDRIAL-RELATED"/>
    <property type="match status" value="1"/>
</dbReference>
<evidence type="ECO:0000313" key="6">
    <source>
        <dbReference type="EMBL" id="PAB60266.1"/>
    </source>
</evidence>
<dbReference type="GO" id="GO:0017136">
    <property type="term" value="F:histone deacetylase activity, NAD-dependent"/>
    <property type="evidence" value="ECO:0007669"/>
    <property type="project" value="TreeGrafter"/>
</dbReference>
<dbReference type="PANTHER" id="PTHR11085:SF10">
    <property type="entry name" value="NAD-DEPENDENT PROTEIN DEACYLASE SIRTUIN-5, MITOCHONDRIAL-RELATED"/>
    <property type="match status" value="1"/>
</dbReference>
<dbReference type="InterPro" id="IPR003000">
    <property type="entry name" value="Sirtuin"/>
</dbReference>
<evidence type="ECO:0000313" key="7">
    <source>
        <dbReference type="Proteomes" id="UP000216024"/>
    </source>
</evidence>
<gene>
    <name evidence="6" type="ORF">CCE28_05030</name>
</gene>
<dbReference type="InterPro" id="IPR029035">
    <property type="entry name" value="DHS-like_NAD/FAD-binding_dom"/>
</dbReference>
<dbReference type="InterPro" id="IPR026590">
    <property type="entry name" value="Ssirtuin_cat_dom"/>
</dbReference>
<organism evidence="6 7">
    <name type="scientific">Anaeromicrobium sediminis</name>
    <dbReference type="NCBI Taxonomy" id="1478221"/>
    <lineage>
        <taxon>Bacteria</taxon>
        <taxon>Bacillati</taxon>
        <taxon>Bacillota</taxon>
        <taxon>Clostridia</taxon>
        <taxon>Peptostreptococcales</taxon>
        <taxon>Thermotaleaceae</taxon>
        <taxon>Anaeromicrobium</taxon>
    </lineage>
</organism>
<dbReference type="SUPFAM" id="SSF52467">
    <property type="entry name" value="DHS-like NAD/FAD-binding domain"/>
    <property type="match status" value="1"/>
</dbReference>
<keyword evidence="7" id="KW-1185">Reference proteome</keyword>
<dbReference type="RefSeq" id="WP_095131619.1">
    <property type="nucleotide sequence ID" value="NZ_NIBG01000003.1"/>
</dbReference>
<protein>
    <recommendedName>
        <fullName evidence="1">protein acetyllysine N-acetyltransferase</fullName>
        <ecNumber evidence="1">2.3.1.286</ecNumber>
    </recommendedName>
</protein>
<dbReference type="GO" id="GO:0046872">
    <property type="term" value="F:metal ion binding"/>
    <property type="evidence" value="ECO:0007669"/>
    <property type="project" value="UniProtKB-KW"/>
</dbReference>
<feature type="binding site" evidence="4">
    <location>
        <position position="149"/>
    </location>
    <ligand>
        <name>Zn(2+)</name>
        <dbReference type="ChEBI" id="CHEBI:29105"/>
    </ligand>
</feature>
<sequence>MIEGAILKLKEMIENSKLTVILTGAGMDTESNIPDFRSKDGWWRNIDPRTVASTDALYGNYELFHEFYSMRINNLTKCKPHRGHYILTELQEKGLIHSVATQNVSGLQNLSGTKNIYELHGNIQRIRCERCSEEATIEEFLNKHNCKECGSSMLRPGVTLFGESLPQEDWNNAIRDIEKADLLIVIGTSLQVSPVNQLPLMMKGNKVLINREDVDEDYDFHLKILGSAGDVLRKLEEAIE</sequence>
<feature type="binding site" evidence="4">
    <location>
        <position position="128"/>
    </location>
    <ligand>
        <name>Zn(2+)</name>
        <dbReference type="ChEBI" id="CHEBI:29105"/>
    </ligand>
</feature>
<evidence type="ECO:0000256" key="1">
    <source>
        <dbReference type="ARBA" id="ARBA00012928"/>
    </source>
</evidence>
<dbReference type="Gene3D" id="3.30.1600.10">
    <property type="entry name" value="SIR2/SIRT2 'Small Domain"/>
    <property type="match status" value="1"/>
</dbReference>
<accession>A0A267ML52</accession>
<dbReference type="GO" id="GO:0070403">
    <property type="term" value="F:NAD+ binding"/>
    <property type="evidence" value="ECO:0007669"/>
    <property type="project" value="InterPro"/>
</dbReference>
<dbReference type="EC" id="2.3.1.286" evidence="1"/>